<feature type="region of interest" description="Disordered" evidence="1">
    <location>
        <begin position="1"/>
        <end position="40"/>
    </location>
</feature>
<keyword evidence="3" id="KW-1185">Reference proteome</keyword>
<proteinExistence type="predicted"/>
<gene>
    <name evidence="2" type="ORF">AMECASPLE_010076</name>
</gene>
<reference evidence="2 3" key="1">
    <citation type="submission" date="2021-06" db="EMBL/GenBank/DDBJ databases">
        <authorList>
            <person name="Palmer J.M."/>
        </authorList>
    </citation>
    <scope>NUCLEOTIDE SEQUENCE [LARGE SCALE GENOMIC DNA]</scope>
    <source>
        <strain evidence="2 3">AS_MEX2019</strain>
        <tissue evidence="2">Muscle</tissue>
    </source>
</reference>
<accession>A0ABV0ZWB0</accession>
<comment type="caution">
    <text evidence="2">The sequence shown here is derived from an EMBL/GenBank/DDBJ whole genome shotgun (WGS) entry which is preliminary data.</text>
</comment>
<evidence type="ECO:0000313" key="2">
    <source>
        <dbReference type="EMBL" id="MEQ2310539.1"/>
    </source>
</evidence>
<protein>
    <submittedName>
        <fullName evidence="2">Uncharacterized protein</fullName>
    </submittedName>
</protein>
<sequence>MRPSYWPGGQDPVPPPLSVKTKQTAAPNVDRSKRSPPSQTGFLTAGLVADLKQTVYATTVMQPSRSKPGFCLYSTFGSEAITTFLACSSLSVQHFPSFYPQWLCPLNKYQDT</sequence>
<evidence type="ECO:0000256" key="1">
    <source>
        <dbReference type="SAM" id="MobiDB-lite"/>
    </source>
</evidence>
<organism evidence="2 3">
    <name type="scientific">Ameca splendens</name>
    <dbReference type="NCBI Taxonomy" id="208324"/>
    <lineage>
        <taxon>Eukaryota</taxon>
        <taxon>Metazoa</taxon>
        <taxon>Chordata</taxon>
        <taxon>Craniata</taxon>
        <taxon>Vertebrata</taxon>
        <taxon>Euteleostomi</taxon>
        <taxon>Actinopterygii</taxon>
        <taxon>Neopterygii</taxon>
        <taxon>Teleostei</taxon>
        <taxon>Neoteleostei</taxon>
        <taxon>Acanthomorphata</taxon>
        <taxon>Ovalentaria</taxon>
        <taxon>Atherinomorphae</taxon>
        <taxon>Cyprinodontiformes</taxon>
        <taxon>Goodeidae</taxon>
        <taxon>Ameca</taxon>
    </lineage>
</organism>
<name>A0ABV0ZWB0_9TELE</name>
<evidence type="ECO:0000313" key="3">
    <source>
        <dbReference type="Proteomes" id="UP001469553"/>
    </source>
</evidence>
<dbReference type="EMBL" id="JAHRIP010075813">
    <property type="protein sequence ID" value="MEQ2310539.1"/>
    <property type="molecule type" value="Genomic_DNA"/>
</dbReference>
<dbReference type="Proteomes" id="UP001469553">
    <property type="component" value="Unassembled WGS sequence"/>
</dbReference>